<dbReference type="NCBIfam" id="TIGR00260">
    <property type="entry name" value="thrC"/>
    <property type="match status" value="1"/>
</dbReference>
<evidence type="ECO:0000256" key="2">
    <source>
        <dbReference type="ARBA" id="ARBA00005517"/>
    </source>
</evidence>
<dbReference type="InterPro" id="IPR004450">
    <property type="entry name" value="Thr_synthase-like"/>
</dbReference>
<dbReference type="RefSeq" id="WP_062412257.1">
    <property type="nucleotide sequence ID" value="NZ_JAJCIO010000029.1"/>
</dbReference>
<comment type="similarity">
    <text evidence="2">Belongs to the threonine synthase family.</text>
</comment>
<protein>
    <recommendedName>
        <fullName evidence="4">Threonine synthase</fullName>
        <ecNumber evidence="4">4.2.3.1</ecNumber>
    </recommendedName>
</protein>
<dbReference type="EC" id="4.2.3.1" evidence="4"/>
<gene>
    <name evidence="7" type="primary">thrC</name>
    <name evidence="7" type="ORF">NE675_10855</name>
</gene>
<dbReference type="EMBL" id="JANGEW010000027">
    <property type="protein sequence ID" value="MCQ5343516.1"/>
    <property type="molecule type" value="Genomic_DNA"/>
</dbReference>
<keyword evidence="7" id="KW-0456">Lyase</keyword>
<dbReference type="InterPro" id="IPR037158">
    <property type="entry name" value="Thr_synth_N_sf"/>
</dbReference>
<dbReference type="PANTHER" id="PTHR43515:SF1">
    <property type="entry name" value="THREONINE SYNTHASE-LIKE 1"/>
    <property type="match status" value="1"/>
</dbReference>
<evidence type="ECO:0000256" key="4">
    <source>
        <dbReference type="NCBIfam" id="TIGR00260"/>
    </source>
</evidence>
<sequence length="500" mass="55185">MNFRSTRSDECVSPSYALLHGLAADGGLYVPEAFPEDVLSYKALSGKSYQDIAETVLAHFFTNFTAEERKAMIASAYNDETFRDPDIVPLHSIDTDLSVAELFHGRTLAFKDLALSLFPYLLTAAKKQEQEQREILILTATSGDTGKAALEGFKDVPGTNIMVFYPSEGVSPMQMQQMQKQEGDNVRVSAIHGNFDDAQSFLKRVFTNPDVNAYANDKGVLFSSANSINIGRLFPQIVYYVSTYVTLVDNGAISEGETFDVIVPTGNFGNILAGYFAKKMGIPIGKLICASNKNKVLADFFETGVYDMNRDFYTTDSPSMDILLSSNFERFLFYAAGEDAKKVDQWEKDLLETGTMRVTPEELQALRKDFEGGWIGDEETEAVINHVYNDFGYLLDPHTAVAYGVGMNRHRLGLDEGRHTVIMATAHPYKFPPVISAALALRESADPFDTLVDISSVTGIALPKPLADLKHKPVCFDESIDKEAMKQAVLSFVDAISSKA</sequence>
<dbReference type="InterPro" id="IPR036052">
    <property type="entry name" value="TrpB-like_PALP_sf"/>
</dbReference>
<dbReference type="Pfam" id="PF00291">
    <property type="entry name" value="PALP"/>
    <property type="match status" value="1"/>
</dbReference>
<organism evidence="7 8">
    <name type="scientific">Megasphaera massiliensis</name>
    <dbReference type="NCBI Taxonomy" id="1232428"/>
    <lineage>
        <taxon>Bacteria</taxon>
        <taxon>Bacillati</taxon>
        <taxon>Bacillota</taxon>
        <taxon>Negativicutes</taxon>
        <taxon>Veillonellales</taxon>
        <taxon>Veillonellaceae</taxon>
        <taxon>Megasphaera</taxon>
    </lineage>
</organism>
<feature type="domain" description="Tryptophan synthase beta chain-like PALP" evidence="5">
    <location>
        <begin position="102"/>
        <end position="425"/>
    </location>
</feature>
<dbReference type="Gene3D" id="3.40.50.1100">
    <property type="match status" value="2"/>
</dbReference>
<name>A0ABT1SUG1_9FIRM</name>
<feature type="domain" description="Threonine synthase N-terminal" evidence="6">
    <location>
        <begin position="3"/>
        <end position="77"/>
    </location>
</feature>
<reference evidence="7 8" key="1">
    <citation type="submission" date="2022-06" db="EMBL/GenBank/DDBJ databases">
        <title>Isolation of gut microbiota from human fecal samples.</title>
        <authorList>
            <person name="Pamer E.G."/>
            <person name="Barat B."/>
            <person name="Waligurski E."/>
            <person name="Medina S."/>
            <person name="Paddock L."/>
            <person name="Mostad J."/>
        </authorList>
    </citation>
    <scope>NUCLEOTIDE SEQUENCE [LARGE SCALE GENOMIC DNA]</scope>
    <source>
        <strain evidence="7 8">DFI.1.1</strain>
    </source>
</reference>
<dbReference type="Gene3D" id="3.90.1380.10">
    <property type="entry name" value="Threonine synthase, N-terminal domain"/>
    <property type="match status" value="1"/>
</dbReference>
<keyword evidence="3" id="KW-0663">Pyridoxal phosphate</keyword>
<keyword evidence="8" id="KW-1185">Reference proteome</keyword>
<dbReference type="InterPro" id="IPR029144">
    <property type="entry name" value="Thr_synth_N"/>
</dbReference>
<dbReference type="CDD" id="cd01560">
    <property type="entry name" value="Thr-synth_2"/>
    <property type="match status" value="1"/>
</dbReference>
<evidence type="ECO:0000256" key="1">
    <source>
        <dbReference type="ARBA" id="ARBA00001933"/>
    </source>
</evidence>
<dbReference type="InterPro" id="IPR001926">
    <property type="entry name" value="TrpB-like_PALP"/>
</dbReference>
<comment type="caution">
    <text evidence="7">The sequence shown here is derived from an EMBL/GenBank/DDBJ whole genome shotgun (WGS) entry which is preliminary data.</text>
</comment>
<evidence type="ECO:0000259" key="5">
    <source>
        <dbReference type="Pfam" id="PF00291"/>
    </source>
</evidence>
<evidence type="ECO:0000313" key="8">
    <source>
        <dbReference type="Proteomes" id="UP001206692"/>
    </source>
</evidence>
<evidence type="ECO:0000313" key="7">
    <source>
        <dbReference type="EMBL" id="MCQ5343516.1"/>
    </source>
</evidence>
<evidence type="ECO:0000259" key="6">
    <source>
        <dbReference type="Pfam" id="PF14821"/>
    </source>
</evidence>
<comment type="cofactor">
    <cofactor evidence="1">
        <name>pyridoxal 5'-phosphate</name>
        <dbReference type="ChEBI" id="CHEBI:597326"/>
    </cofactor>
</comment>
<dbReference type="GO" id="GO:0004795">
    <property type="term" value="F:threonine synthase activity"/>
    <property type="evidence" value="ECO:0007669"/>
    <property type="project" value="UniProtKB-EC"/>
</dbReference>
<dbReference type="Pfam" id="PF14821">
    <property type="entry name" value="Thr_synth_N"/>
    <property type="match status" value="1"/>
</dbReference>
<evidence type="ECO:0000256" key="3">
    <source>
        <dbReference type="ARBA" id="ARBA00022898"/>
    </source>
</evidence>
<dbReference type="SUPFAM" id="SSF53686">
    <property type="entry name" value="Tryptophan synthase beta subunit-like PLP-dependent enzymes"/>
    <property type="match status" value="1"/>
</dbReference>
<dbReference type="Proteomes" id="UP001206692">
    <property type="component" value="Unassembled WGS sequence"/>
</dbReference>
<dbReference type="PANTHER" id="PTHR43515">
    <property type="entry name" value="THREONINE SYNTHASE-LIKE 1"/>
    <property type="match status" value="1"/>
</dbReference>
<proteinExistence type="inferred from homology"/>
<accession>A0ABT1SUG1</accession>